<dbReference type="Gene3D" id="3.40.30.10">
    <property type="entry name" value="Glutaredoxin"/>
    <property type="match status" value="1"/>
</dbReference>
<feature type="chain" id="PRO_5030609979" evidence="1">
    <location>
        <begin position="24"/>
        <end position="136"/>
    </location>
</feature>
<dbReference type="RefSeq" id="WP_184028022.1">
    <property type="nucleotide sequence ID" value="NZ_JACIJJ010000003.1"/>
</dbReference>
<sequence>MSMLSRRLAPLFAAPLATAPVAAAGPLPPDSILLLVASWCVPCHGEVARLDELQAAAGHVVVRVVPYDGRPATKRMLARVDPARVTASSAIVAALASRTPALPYSVMTDANGRICADHARALDVEAVRTMRRRCAG</sequence>
<keyword evidence="1" id="KW-0732">Signal</keyword>
<keyword evidence="3" id="KW-1185">Reference proteome</keyword>
<gene>
    <name evidence="2" type="ORF">FHR19_002143</name>
</gene>
<dbReference type="GO" id="GO:0016853">
    <property type="term" value="F:isomerase activity"/>
    <property type="evidence" value="ECO:0007669"/>
    <property type="project" value="UniProtKB-KW"/>
</dbReference>
<proteinExistence type="predicted"/>
<dbReference type="InterPro" id="IPR036249">
    <property type="entry name" value="Thioredoxin-like_sf"/>
</dbReference>
<dbReference type="AlphaFoldDB" id="A0A7W9EI52"/>
<accession>A0A7W9EI52</accession>
<name>A0A7W9EI52_9SPHN</name>
<evidence type="ECO:0000313" key="2">
    <source>
        <dbReference type="EMBL" id="MBB5698788.1"/>
    </source>
</evidence>
<feature type="signal peptide" evidence="1">
    <location>
        <begin position="1"/>
        <end position="23"/>
    </location>
</feature>
<keyword evidence="2" id="KW-0413">Isomerase</keyword>
<evidence type="ECO:0000256" key="1">
    <source>
        <dbReference type="SAM" id="SignalP"/>
    </source>
</evidence>
<comment type="caution">
    <text evidence="2">The sequence shown here is derived from an EMBL/GenBank/DDBJ whole genome shotgun (WGS) entry which is preliminary data.</text>
</comment>
<protein>
    <submittedName>
        <fullName evidence="2">Thiol-disulfide isomerase/thioredoxin</fullName>
    </submittedName>
</protein>
<dbReference type="SUPFAM" id="SSF52833">
    <property type="entry name" value="Thioredoxin-like"/>
    <property type="match status" value="1"/>
</dbReference>
<reference evidence="2 3" key="1">
    <citation type="submission" date="2020-08" db="EMBL/GenBank/DDBJ databases">
        <title>Genomic Encyclopedia of Type Strains, Phase IV (KMG-IV): sequencing the most valuable type-strain genomes for metagenomic binning, comparative biology and taxonomic classification.</title>
        <authorList>
            <person name="Goeker M."/>
        </authorList>
    </citation>
    <scope>NUCLEOTIDE SEQUENCE [LARGE SCALE GENOMIC DNA]</scope>
    <source>
        <strain evidence="2 3">DSM 27244</strain>
    </source>
</reference>
<dbReference type="Proteomes" id="UP000557739">
    <property type="component" value="Unassembled WGS sequence"/>
</dbReference>
<organism evidence="2 3">
    <name type="scientific">Sphingomonas yantingensis</name>
    <dbReference type="NCBI Taxonomy" id="1241761"/>
    <lineage>
        <taxon>Bacteria</taxon>
        <taxon>Pseudomonadati</taxon>
        <taxon>Pseudomonadota</taxon>
        <taxon>Alphaproteobacteria</taxon>
        <taxon>Sphingomonadales</taxon>
        <taxon>Sphingomonadaceae</taxon>
        <taxon>Sphingomonas</taxon>
    </lineage>
</organism>
<dbReference type="EMBL" id="JACIJJ010000003">
    <property type="protein sequence ID" value="MBB5698788.1"/>
    <property type="molecule type" value="Genomic_DNA"/>
</dbReference>
<evidence type="ECO:0000313" key="3">
    <source>
        <dbReference type="Proteomes" id="UP000557739"/>
    </source>
</evidence>